<keyword evidence="11" id="KW-0675">Receptor</keyword>
<protein>
    <submittedName>
        <fullName evidence="11">TonB-dependent receptor</fullName>
    </submittedName>
</protein>
<dbReference type="InterPro" id="IPR012910">
    <property type="entry name" value="Plug_dom"/>
</dbReference>
<feature type="chain" id="PRO_5045290318" evidence="9">
    <location>
        <begin position="20"/>
        <end position="720"/>
    </location>
</feature>
<name>A0ABS5PHB2_9FLAO</name>
<dbReference type="PANTHER" id="PTHR30069:SF29">
    <property type="entry name" value="HEMOGLOBIN AND HEMOGLOBIN-HAPTOGLOBIN-BINDING PROTEIN 1-RELATED"/>
    <property type="match status" value="1"/>
</dbReference>
<dbReference type="InterPro" id="IPR036942">
    <property type="entry name" value="Beta-barrel_TonB_sf"/>
</dbReference>
<evidence type="ECO:0000313" key="11">
    <source>
        <dbReference type="EMBL" id="MBS7233091.1"/>
    </source>
</evidence>
<comment type="similarity">
    <text evidence="8">Belongs to the TonB-dependent receptor family.</text>
</comment>
<keyword evidence="5 9" id="KW-0732">Signal</keyword>
<dbReference type="PANTHER" id="PTHR30069">
    <property type="entry name" value="TONB-DEPENDENT OUTER MEMBRANE RECEPTOR"/>
    <property type="match status" value="1"/>
</dbReference>
<evidence type="ECO:0000259" key="10">
    <source>
        <dbReference type="Pfam" id="PF07715"/>
    </source>
</evidence>
<evidence type="ECO:0000256" key="2">
    <source>
        <dbReference type="ARBA" id="ARBA00022448"/>
    </source>
</evidence>
<dbReference type="InterPro" id="IPR008969">
    <property type="entry name" value="CarboxyPept-like_regulatory"/>
</dbReference>
<feature type="signal peptide" evidence="9">
    <location>
        <begin position="1"/>
        <end position="19"/>
    </location>
</feature>
<dbReference type="InterPro" id="IPR039426">
    <property type="entry name" value="TonB-dep_rcpt-like"/>
</dbReference>
<evidence type="ECO:0000256" key="7">
    <source>
        <dbReference type="ARBA" id="ARBA00023237"/>
    </source>
</evidence>
<evidence type="ECO:0000256" key="1">
    <source>
        <dbReference type="ARBA" id="ARBA00004571"/>
    </source>
</evidence>
<evidence type="ECO:0000256" key="4">
    <source>
        <dbReference type="ARBA" id="ARBA00022692"/>
    </source>
</evidence>
<feature type="domain" description="TonB-dependent receptor plug" evidence="10">
    <location>
        <begin position="120"/>
        <end position="214"/>
    </location>
</feature>
<dbReference type="EMBL" id="JAGYVZ010000020">
    <property type="protein sequence ID" value="MBS7233091.1"/>
    <property type="molecule type" value="Genomic_DNA"/>
</dbReference>
<dbReference type="RefSeq" id="WP_213304650.1">
    <property type="nucleotide sequence ID" value="NZ_JAGYVZ010000020.1"/>
</dbReference>
<comment type="caution">
    <text evidence="11">The sequence shown here is derived from an EMBL/GenBank/DDBJ whole genome shotgun (WGS) entry which is preliminary data.</text>
</comment>
<dbReference type="PROSITE" id="PS52016">
    <property type="entry name" value="TONB_DEPENDENT_REC_3"/>
    <property type="match status" value="1"/>
</dbReference>
<dbReference type="SUPFAM" id="SSF49464">
    <property type="entry name" value="Carboxypeptidase regulatory domain-like"/>
    <property type="match status" value="1"/>
</dbReference>
<evidence type="ECO:0000256" key="9">
    <source>
        <dbReference type="SAM" id="SignalP"/>
    </source>
</evidence>
<dbReference type="Proteomes" id="UP000722625">
    <property type="component" value="Unassembled WGS sequence"/>
</dbReference>
<comment type="subcellular location">
    <subcellularLocation>
        <location evidence="1 8">Cell outer membrane</location>
        <topology evidence="1 8">Multi-pass membrane protein</topology>
    </subcellularLocation>
</comment>
<keyword evidence="6 8" id="KW-0472">Membrane</keyword>
<keyword evidence="4 8" id="KW-0812">Transmembrane</keyword>
<keyword evidence="3 8" id="KW-1134">Transmembrane beta strand</keyword>
<gene>
    <name evidence="11" type="ORF">KHA90_18875</name>
</gene>
<keyword evidence="12" id="KW-1185">Reference proteome</keyword>
<accession>A0ABS5PHB2</accession>
<evidence type="ECO:0000256" key="8">
    <source>
        <dbReference type="PROSITE-ProRule" id="PRU01360"/>
    </source>
</evidence>
<dbReference type="InterPro" id="IPR037066">
    <property type="entry name" value="Plug_dom_sf"/>
</dbReference>
<sequence>MKTKIFTIAFLLFTAFIFAQNTISGKVLDQKGKPVPGANIYIDGTYDGATSSETGDFSFETTATGNQTLVISFLLFETFKKEIDVTNFKDQSLKLRENVNALDAVVITAGTLESGDKARVSVLKPLDIVTTAGSAGNIIAALQTLPGTQTVGEDGRLFVRGGEASETQTFVDGLRVAQPYGASTNNLPTRSRFSPFLFSGIAFSTGGYSAEYGEALSSVLLLNTQDEPDQNKTDIALMTVGLGIGNTQKWKKSSFSINTNYINLAPYQAVIPQNVDWNNPYQSIGGEAVYRYHFERGIFKFYAAFDAEKFDLNQKNVNFVDPVRTDLNNNNFYLNASYKGDFGTGWQLTSGISYGYSKNKVKYDINDVDSNENAAQLKLKLRKNISNYFKLSFGADYFITKFNENFDDNISIKTSNGYDSNIAAFYTEGDILFSKKLAMKVGVRLSNNSLLDETNFAPRASMAYKVSKNSQFSFAYGDFSQTPVVDYIKYSKYHQFESEKASHYILNYQFTKPGQTFRAEAYYKDYSNLVQYNTRDIQYNSVFNNNGSGYAKGLDLFWRDNNLYKNLEYWISYSYIDSERQYKNFPNMATPNFVANHSLSIVTKYFITDWKSQIGFTNSYSSGRPYNDPNQTQFMNGKTKSYNSLSFNWAYLLTTQKILYFSVSNVLGTQNVFGYDYAKLPDANGVYNRQPVLPTADRFFFVGFFWTISDNKNENQLKNL</sequence>
<dbReference type="Pfam" id="PF07715">
    <property type="entry name" value="Plug"/>
    <property type="match status" value="1"/>
</dbReference>
<reference evidence="11 12" key="1">
    <citation type="journal article" date="2018" name="Int. J. Syst. Evol. Microbiol.">
        <title>Flavobacterium chryseum sp. nov. and Flavobacterium psychroterrae sp. nov., novel environmental bacteria isolated from Antarctica.</title>
        <authorList>
            <person name="Kralova S."/>
            <person name="Svec P."/>
            <person name="Busse H.J."/>
            <person name="Stankova E."/>
            <person name="Vaczi P."/>
            <person name="Sedlacek I."/>
        </authorList>
    </citation>
    <scope>NUCLEOTIDE SEQUENCE [LARGE SCALE GENOMIC DNA]</scope>
    <source>
        <strain evidence="11 12">CCM 8827</strain>
    </source>
</reference>
<evidence type="ECO:0000313" key="12">
    <source>
        <dbReference type="Proteomes" id="UP000722625"/>
    </source>
</evidence>
<dbReference type="SUPFAM" id="SSF56935">
    <property type="entry name" value="Porins"/>
    <property type="match status" value="1"/>
</dbReference>
<evidence type="ECO:0000256" key="5">
    <source>
        <dbReference type="ARBA" id="ARBA00022729"/>
    </source>
</evidence>
<keyword evidence="7 8" id="KW-0998">Cell outer membrane</keyword>
<dbReference type="Gene3D" id="2.170.130.10">
    <property type="entry name" value="TonB-dependent receptor, plug domain"/>
    <property type="match status" value="1"/>
</dbReference>
<keyword evidence="2 8" id="KW-0813">Transport</keyword>
<evidence type="ECO:0000256" key="6">
    <source>
        <dbReference type="ARBA" id="ARBA00023136"/>
    </source>
</evidence>
<organism evidence="11 12">
    <name type="scientific">Flavobacterium psychroterrae</name>
    <dbReference type="NCBI Taxonomy" id="2133767"/>
    <lineage>
        <taxon>Bacteria</taxon>
        <taxon>Pseudomonadati</taxon>
        <taxon>Bacteroidota</taxon>
        <taxon>Flavobacteriia</taxon>
        <taxon>Flavobacteriales</taxon>
        <taxon>Flavobacteriaceae</taxon>
        <taxon>Flavobacterium</taxon>
    </lineage>
</organism>
<dbReference type="Gene3D" id="2.40.170.20">
    <property type="entry name" value="TonB-dependent receptor, beta-barrel domain"/>
    <property type="match status" value="1"/>
</dbReference>
<dbReference type="Pfam" id="PF13715">
    <property type="entry name" value="CarbopepD_reg_2"/>
    <property type="match status" value="1"/>
</dbReference>
<dbReference type="Gene3D" id="2.60.40.1120">
    <property type="entry name" value="Carboxypeptidase-like, regulatory domain"/>
    <property type="match status" value="1"/>
</dbReference>
<proteinExistence type="inferred from homology"/>
<evidence type="ECO:0000256" key="3">
    <source>
        <dbReference type="ARBA" id="ARBA00022452"/>
    </source>
</evidence>